<feature type="compositionally biased region" description="Low complexity" evidence="1">
    <location>
        <begin position="21"/>
        <end position="46"/>
    </location>
</feature>
<dbReference type="EMBL" id="BAAADU010000002">
    <property type="protein sequence ID" value="GAA0655018.1"/>
    <property type="molecule type" value="Genomic_DNA"/>
</dbReference>
<gene>
    <name evidence="2" type="ORF">GCM10009019_18380</name>
</gene>
<dbReference type="RefSeq" id="WP_227260289.1">
    <property type="nucleotide sequence ID" value="NZ_BAAADU010000002.1"/>
</dbReference>
<sequence length="480" mass="51923">MKRRALLSSLAAGGAAALAGCNERGNATNGTTTGDGDSTRTTTPTPADAPTPPDTGLADATTAVFETRDRTMSLLGGRRRLPSGLVVRAWLSATATADHPARVTATLTNDTDYDTTLRLGDVSPFTPTPHGFRERDYDHALYLAPTDGHEFAGRTPAVARADSGWYLDSRTDRWQPEAVELASGETLVGEFAVVPREPGAIPTGRYAFGEADDPLTLSVWQTSQPGPTEGSAFENATPPAFDERSPAWYHDATPETQAFLRPSAERVDAPAAVSFTLHNHRTEPLSGNVYDWTLSKQFEGEWYRIAPWAIPVPLTPLAPGDTHTWTLKAFDGPRVECEDAIAPGHLGGGRYAFHVNMASENGPTHAALFDLDAPAASVTPTEDVSIEREYRLVRASTPDDGGDRATLVVQRTDDADARLLPEQVMQPRNRGLRNTLPFFEEGIQKVRLRTTDGVVDDALRGSEADRAFRFGDEAFAAWRA</sequence>
<evidence type="ECO:0000256" key="1">
    <source>
        <dbReference type="SAM" id="MobiDB-lite"/>
    </source>
</evidence>
<dbReference type="PROSITE" id="PS51257">
    <property type="entry name" value="PROKAR_LIPOPROTEIN"/>
    <property type="match status" value="1"/>
</dbReference>
<protein>
    <submittedName>
        <fullName evidence="2">Uncharacterized protein</fullName>
    </submittedName>
</protein>
<evidence type="ECO:0000313" key="2">
    <source>
        <dbReference type="EMBL" id="GAA0655018.1"/>
    </source>
</evidence>
<proteinExistence type="predicted"/>
<dbReference type="AlphaFoldDB" id="A0AAV3T356"/>
<organism evidence="2 3">
    <name type="scientific">Salarchaeum japonicum</name>
    <dbReference type="NCBI Taxonomy" id="555573"/>
    <lineage>
        <taxon>Archaea</taxon>
        <taxon>Methanobacteriati</taxon>
        <taxon>Methanobacteriota</taxon>
        <taxon>Stenosarchaea group</taxon>
        <taxon>Halobacteria</taxon>
        <taxon>Halobacteriales</taxon>
        <taxon>Halobacteriaceae</taxon>
    </lineage>
</organism>
<name>A0AAV3T356_9EURY</name>
<reference evidence="2 3" key="1">
    <citation type="journal article" date="2019" name="Int. J. Syst. Evol. Microbiol.">
        <title>The Global Catalogue of Microorganisms (GCM) 10K type strain sequencing project: providing services to taxonomists for standard genome sequencing and annotation.</title>
        <authorList>
            <consortium name="The Broad Institute Genomics Platform"/>
            <consortium name="The Broad Institute Genome Sequencing Center for Infectious Disease"/>
            <person name="Wu L."/>
            <person name="Ma J."/>
        </authorList>
    </citation>
    <scope>NUCLEOTIDE SEQUENCE [LARGE SCALE GENOMIC DNA]</scope>
    <source>
        <strain evidence="2 3">JCM 16327</strain>
    </source>
</reference>
<evidence type="ECO:0000313" key="3">
    <source>
        <dbReference type="Proteomes" id="UP001500194"/>
    </source>
</evidence>
<keyword evidence="3" id="KW-1185">Reference proteome</keyword>
<comment type="caution">
    <text evidence="2">The sequence shown here is derived from an EMBL/GenBank/DDBJ whole genome shotgun (WGS) entry which is preliminary data.</text>
</comment>
<feature type="region of interest" description="Disordered" evidence="1">
    <location>
        <begin position="21"/>
        <end position="56"/>
    </location>
</feature>
<accession>A0AAV3T356</accession>
<dbReference type="GeneID" id="68573484"/>
<dbReference type="Proteomes" id="UP001500194">
    <property type="component" value="Unassembled WGS sequence"/>
</dbReference>